<name>A0AAN8EG14_9EURO</name>
<evidence type="ECO:0000259" key="2">
    <source>
        <dbReference type="Pfam" id="PF20945"/>
    </source>
</evidence>
<feature type="compositionally biased region" description="Low complexity" evidence="1">
    <location>
        <begin position="13"/>
        <end position="27"/>
    </location>
</feature>
<feature type="domain" description="RNase MRP protein 1 RNA binding" evidence="2">
    <location>
        <begin position="86"/>
        <end position="192"/>
    </location>
</feature>
<proteinExistence type="predicted"/>
<dbReference type="EMBL" id="JAKLMC020000008">
    <property type="protein sequence ID" value="KAK5954774.1"/>
    <property type="molecule type" value="Genomic_DNA"/>
</dbReference>
<dbReference type="AlphaFoldDB" id="A0AAN8EG14"/>
<dbReference type="Proteomes" id="UP001316803">
    <property type="component" value="Unassembled WGS sequence"/>
</dbReference>
<comment type="caution">
    <text evidence="3">The sequence shown here is derived from an EMBL/GenBank/DDBJ whole genome shotgun (WGS) entry which is preliminary data.</text>
</comment>
<sequence>MEGPKQKASGSDAPAAAAAAATVTTAPDQTVKREVSTKTHQKQRGLPRPKTPLHFQISSLQAPSTSGPASPPTSTATTTLQQRLHLLTLIHRRNKNQHHSQPFFKHLNILRRSLRRLLAIQTELDKLSHETIRNPNRVRWRFEREATLRSQRDVVGEYLREIVVPACYGGFGGLVGDGQFANLGVVLFGCLGEVVMGREGVGGPKGEEGEVEGGRYELVGGRAVGGRAVESRGEEAGRARSLVGRSTRVTGEDQGEVIERVYESGDGGGDEVGVPMPREEEGGLAMSTGAQEEQQPVEKESEISTSVKASRSIHASEIPAKKRRRDESETKSKKKKKRKDTIDDLFSGLI</sequence>
<dbReference type="GO" id="GO:0000294">
    <property type="term" value="P:nuclear-transcribed mRNA catabolic process, RNase MRP-dependent"/>
    <property type="evidence" value="ECO:0007669"/>
    <property type="project" value="TreeGrafter"/>
</dbReference>
<feature type="compositionally biased region" description="Low complexity" evidence="1">
    <location>
        <begin position="62"/>
        <end position="78"/>
    </location>
</feature>
<feature type="region of interest" description="Disordered" evidence="1">
    <location>
        <begin position="59"/>
        <end position="78"/>
    </location>
</feature>
<dbReference type="PANTHER" id="PTHR37792:SF1">
    <property type="entry name" value="RIBONUCLEASE MRP PROTEIN SUBUNIT RMP1"/>
    <property type="match status" value="1"/>
</dbReference>
<reference evidence="3 4" key="1">
    <citation type="submission" date="2022-12" db="EMBL/GenBank/DDBJ databases">
        <title>Genomic features and morphological characterization of a novel Knufia sp. strain isolated from spacecraft assembly facility.</title>
        <authorList>
            <person name="Teixeira M."/>
            <person name="Chander A.M."/>
            <person name="Stajich J.E."/>
            <person name="Venkateswaran K."/>
        </authorList>
    </citation>
    <scope>NUCLEOTIDE SEQUENCE [LARGE SCALE GENOMIC DNA]</scope>
    <source>
        <strain evidence="3 4">FJI-L2-BK-P2</strain>
    </source>
</reference>
<dbReference type="Pfam" id="PF20945">
    <property type="entry name" value="RMP1"/>
    <property type="match status" value="1"/>
</dbReference>
<feature type="region of interest" description="Disordered" evidence="1">
    <location>
        <begin position="263"/>
        <end position="350"/>
    </location>
</feature>
<evidence type="ECO:0000313" key="4">
    <source>
        <dbReference type="Proteomes" id="UP001316803"/>
    </source>
</evidence>
<keyword evidence="4" id="KW-1185">Reference proteome</keyword>
<organism evidence="3 4">
    <name type="scientific">Knufia fluminis</name>
    <dbReference type="NCBI Taxonomy" id="191047"/>
    <lineage>
        <taxon>Eukaryota</taxon>
        <taxon>Fungi</taxon>
        <taxon>Dikarya</taxon>
        <taxon>Ascomycota</taxon>
        <taxon>Pezizomycotina</taxon>
        <taxon>Eurotiomycetes</taxon>
        <taxon>Chaetothyriomycetidae</taxon>
        <taxon>Chaetothyriales</taxon>
        <taxon>Trichomeriaceae</taxon>
        <taxon>Knufia</taxon>
    </lineage>
</organism>
<dbReference type="GO" id="GO:0042134">
    <property type="term" value="F:rRNA primary transcript binding"/>
    <property type="evidence" value="ECO:0007669"/>
    <property type="project" value="InterPro"/>
</dbReference>
<dbReference type="PANTHER" id="PTHR37792">
    <property type="entry name" value="RIBONUCLEASE MRP PROTEIN SUBUNIT RMP1"/>
    <property type="match status" value="1"/>
</dbReference>
<dbReference type="GO" id="GO:0000172">
    <property type="term" value="C:ribonuclease MRP complex"/>
    <property type="evidence" value="ECO:0007669"/>
    <property type="project" value="InterPro"/>
</dbReference>
<evidence type="ECO:0000256" key="1">
    <source>
        <dbReference type="SAM" id="MobiDB-lite"/>
    </source>
</evidence>
<dbReference type="GO" id="GO:0000466">
    <property type="term" value="P:maturation of 5.8S rRNA from tricistronic rRNA transcript (SSU-rRNA, 5.8S rRNA, LSU-rRNA)"/>
    <property type="evidence" value="ECO:0007669"/>
    <property type="project" value="TreeGrafter"/>
</dbReference>
<protein>
    <submittedName>
        <fullName evidence="3">RNase MRP subunit</fullName>
    </submittedName>
</protein>
<evidence type="ECO:0000313" key="3">
    <source>
        <dbReference type="EMBL" id="KAK5954774.1"/>
    </source>
</evidence>
<accession>A0AAN8EG14</accession>
<dbReference type="InterPro" id="IPR047205">
    <property type="entry name" value="RMP1"/>
</dbReference>
<dbReference type="InterPro" id="IPR047204">
    <property type="entry name" value="RMP1_RBD"/>
</dbReference>
<feature type="region of interest" description="Disordered" evidence="1">
    <location>
        <begin position="1"/>
        <end position="51"/>
    </location>
</feature>
<gene>
    <name evidence="3" type="primary">RMP1</name>
    <name evidence="3" type="ORF">OHC33_004500</name>
</gene>